<evidence type="ECO:0000256" key="2">
    <source>
        <dbReference type="ARBA" id="ARBA00022679"/>
    </source>
</evidence>
<dbReference type="KEGG" id="jeo:JMA_11260"/>
<keyword evidence="3 6" id="KW-0658">Purine biosynthesis</keyword>
<protein>
    <recommendedName>
        <fullName evidence="6">Phosphoribosylglycinamide formyltransferase</fullName>
        <ecNumber evidence="6">2.1.2.2</ecNumber>
    </recommendedName>
    <alternativeName>
        <fullName evidence="6">5'-phosphoribosylglycinamide transformylase</fullName>
    </alternativeName>
    <alternativeName>
        <fullName evidence="6">GAR transformylase</fullName>
        <shortName evidence="6">GART</shortName>
    </alternativeName>
</protein>
<dbReference type="Gene3D" id="3.40.50.170">
    <property type="entry name" value="Formyl transferase, N-terminal domain"/>
    <property type="match status" value="1"/>
</dbReference>
<dbReference type="SUPFAM" id="SSF53328">
    <property type="entry name" value="Formyltransferase"/>
    <property type="match status" value="1"/>
</dbReference>
<comment type="catalytic activity">
    <reaction evidence="5 6">
        <text>N(1)-(5-phospho-beta-D-ribosyl)glycinamide + (6R)-10-formyltetrahydrofolate = N(2)-formyl-N(1)-(5-phospho-beta-D-ribosyl)glycinamide + (6S)-5,6,7,8-tetrahydrofolate + H(+)</text>
        <dbReference type="Rhea" id="RHEA:15053"/>
        <dbReference type="ChEBI" id="CHEBI:15378"/>
        <dbReference type="ChEBI" id="CHEBI:57453"/>
        <dbReference type="ChEBI" id="CHEBI:143788"/>
        <dbReference type="ChEBI" id="CHEBI:147286"/>
        <dbReference type="ChEBI" id="CHEBI:195366"/>
        <dbReference type="EC" id="2.1.2.2"/>
    </reaction>
</comment>
<feature type="binding site" evidence="6">
    <location>
        <position position="67"/>
    </location>
    <ligand>
        <name>(6R)-10-formyltetrahydrofolate</name>
        <dbReference type="ChEBI" id="CHEBI:195366"/>
    </ligand>
</feature>
<accession>A0A0B5APL5</accession>
<evidence type="ECO:0000256" key="3">
    <source>
        <dbReference type="ARBA" id="ARBA00022755"/>
    </source>
</evidence>
<feature type="domain" description="Formyl transferase N-terminal" evidence="7">
    <location>
        <begin position="5"/>
        <end position="184"/>
    </location>
</feature>
<dbReference type="InterPro" id="IPR004607">
    <property type="entry name" value="GART"/>
</dbReference>
<dbReference type="AlphaFoldDB" id="A0A0B5APL5"/>
<proteinExistence type="inferred from homology"/>
<feature type="binding site" evidence="6">
    <location>
        <begin position="92"/>
        <end position="95"/>
    </location>
    <ligand>
        <name>(6R)-10-formyltetrahydrofolate</name>
        <dbReference type="ChEBI" id="CHEBI:195366"/>
    </ligand>
</feature>
<comment type="similarity">
    <text evidence="4 6">Belongs to the GART family.</text>
</comment>
<keyword evidence="9" id="KW-1185">Reference proteome</keyword>
<evidence type="ECO:0000256" key="5">
    <source>
        <dbReference type="ARBA" id="ARBA00047664"/>
    </source>
</evidence>
<dbReference type="InterPro" id="IPR036477">
    <property type="entry name" value="Formyl_transf_N_sf"/>
</dbReference>
<comment type="function">
    <text evidence="6">Catalyzes the transfer of a formyl group from 10-formyltetrahydrofolate to 5-phospho-ribosyl-glycinamide (GAR), producing 5-phospho-ribosyl-N-formylglycinamide (FGAR) and tetrahydrofolate.</text>
</comment>
<dbReference type="GO" id="GO:0006189">
    <property type="term" value="P:'de novo' IMP biosynthetic process"/>
    <property type="evidence" value="ECO:0007669"/>
    <property type="project" value="UniProtKB-UniRule"/>
</dbReference>
<dbReference type="Pfam" id="PF00551">
    <property type="entry name" value="Formyl_trans_N"/>
    <property type="match status" value="1"/>
</dbReference>
<dbReference type="HAMAP" id="MF_01930">
    <property type="entry name" value="PurN"/>
    <property type="match status" value="1"/>
</dbReference>
<gene>
    <name evidence="6" type="primary">purN</name>
    <name evidence="8" type="ORF">JMA_11260</name>
</gene>
<evidence type="ECO:0000256" key="1">
    <source>
        <dbReference type="ARBA" id="ARBA00005054"/>
    </source>
</evidence>
<dbReference type="EMBL" id="CP009416">
    <property type="protein sequence ID" value="AJD90443.1"/>
    <property type="molecule type" value="Genomic_DNA"/>
</dbReference>
<dbReference type="GO" id="GO:0005829">
    <property type="term" value="C:cytosol"/>
    <property type="evidence" value="ECO:0007669"/>
    <property type="project" value="TreeGrafter"/>
</dbReference>
<organism evidence="8 9">
    <name type="scientific">Jeotgalibacillus malaysiensis</name>
    <dbReference type="NCBI Taxonomy" id="1508404"/>
    <lineage>
        <taxon>Bacteria</taxon>
        <taxon>Bacillati</taxon>
        <taxon>Bacillota</taxon>
        <taxon>Bacilli</taxon>
        <taxon>Bacillales</taxon>
        <taxon>Caryophanaceae</taxon>
        <taxon>Jeotgalibacillus</taxon>
    </lineage>
</organism>
<evidence type="ECO:0000313" key="9">
    <source>
        <dbReference type="Proteomes" id="UP000031449"/>
    </source>
</evidence>
<name>A0A0B5APL5_9BACL</name>
<dbReference type="OrthoDB" id="9806170at2"/>
<feature type="active site" description="Proton donor" evidence="6">
    <location>
        <position position="111"/>
    </location>
</feature>
<dbReference type="UniPathway" id="UPA00074">
    <property type="reaction ID" value="UER00126"/>
</dbReference>
<dbReference type="HOGENOM" id="CLU_038395_1_3_9"/>
<comment type="pathway">
    <text evidence="1 6">Purine metabolism; IMP biosynthesis via de novo pathway; N(2)-formyl-N(1)-(5-phospho-D-ribosyl)glycinamide from N(1)-(5-phospho-D-ribosyl)glycinamide (10-formyl THF route): step 1/1.</text>
</comment>
<dbReference type="PROSITE" id="PS00373">
    <property type="entry name" value="GART"/>
    <property type="match status" value="1"/>
</dbReference>
<dbReference type="GO" id="GO:0004644">
    <property type="term" value="F:phosphoribosylglycinamide formyltransferase activity"/>
    <property type="evidence" value="ECO:0007669"/>
    <property type="project" value="UniProtKB-UniRule"/>
</dbReference>
<evidence type="ECO:0000259" key="7">
    <source>
        <dbReference type="Pfam" id="PF00551"/>
    </source>
</evidence>
<feature type="binding site" evidence="6">
    <location>
        <begin position="14"/>
        <end position="16"/>
    </location>
    <ligand>
        <name>N(1)-(5-phospho-beta-D-ribosyl)glycinamide</name>
        <dbReference type="ChEBI" id="CHEBI:143788"/>
    </ligand>
</feature>
<dbReference type="FunFam" id="3.40.50.170:FF:000007">
    <property type="entry name" value="Phosphoribosylglycinamide formyltransferase"/>
    <property type="match status" value="1"/>
</dbReference>
<evidence type="ECO:0000313" key="8">
    <source>
        <dbReference type="EMBL" id="AJD90443.1"/>
    </source>
</evidence>
<dbReference type="NCBIfam" id="TIGR00639">
    <property type="entry name" value="PurN"/>
    <property type="match status" value="1"/>
</dbReference>
<dbReference type="STRING" id="1508404.JMA_11260"/>
<sequence length="196" mass="21558">MSEVKFAVFASGSGSNFEAIAQAVRDGRLKASLVLLVTDKPGAFAVNRAESLGIDVCALNPKDFPSKAEYETAILEMLHEKEVEWLVLAGYMRLIGPVLLQAYPKRIVNVHPSLLPAFPGKDALGQAIDSGMKVTGVTIHYVDEGMDTGPVIVQEPFKIPDGWEREEIEKVIHGIEHRLYPETLNQLFAEALEETK</sequence>
<dbReference type="PANTHER" id="PTHR43369">
    <property type="entry name" value="PHOSPHORIBOSYLGLYCINAMIDE FORMYLTRANSFERASE"/>
    <property type="match status" value="1"/>
</dbReference>
<dbReference type="CDD" id="cd08645">
    <property type="entry name" value="FMT_core_GART"/>
    <property type="match status" value="1"/>
</dbReference>
<dbReference type="EC" id="2.1.2.2" evidence="6"/>
<keyword evidence="2 6" id="KW-0808">Transferase</keyword>
<feature type="binding site" evidence="6">
    <location>
        <position position="109"/>
    </location>
    <ligand>
        <name>(6R)-10-formyltetrahydrofolate</name>
        <dbReference type="ChEBI" id="CHEBI:195366"/>
    </ligand>
</feature>
<evidence type="ECO:0000256" key="4">
    <source>
        <dbReference type="ARBA" id="ARBA00038440"/>
    </source>
</evidence>
<evidence type="ECO:0000256" key="6">
    <source>
        <dbReference type="HAMAP-Rule" id="MF_01930"/>
    </source>
</evidence>
<feature type="site" description="Raises pKa of active site His" evidence="6">
    <location>
        <position position="147"/>
    </location>
</feature>
<reference evidence="8 9" key="1">
    <citation type="submission" date="2014-08" db="EMBL/GenBank/DDBJ databases">
        <title>Complete genome of a marine bacteria Jeotgalibacillus malaysiensis.</title>
        <authorList>
            <person name="Yaakop A.S."/>
            <person name="Chan K.-G."/>
            <person name="Goh K.M."/>
        </authorList>
    </citation>
    <scope>NUCLEOTIDE SEQUENCE [LARGE SCALE GENOMIC DNA]</scope>
    <source>
        <strain evidence="8 9">D5</strain>
    </source>
</reference>
<dbReference type="PANTHER" id="PTHR43369:SF2">
    <property type="entry name" value="PHOSPHORIBOSYLGLYCINAMIDE FORMYLTRANSFERASE"/>
    <property type="match status" value="1"/>
</dbReference>
<dbReference type="InterPro" id="IPR002376">
    <property type="entry name" value="Formyl_transf_N"/>
</dbReference>
<dbReference type="InterPro" id="IPR001555">
    <property type="entry name" value="GART_AS"/>
</dbReference>
<dbReference type="Proteomes" id="UP000031449">
    <property type="component" value="Chromosome"/>
</dbReference>